<dbReference type="AlphaFoldDB" id="A0A1A9VLM5"/>
<sequence length="149" mass="15579">MAPLSSCLINVSSHTSSSLLSMDSGKESTDSTAYGFGVVIVSGIGTVHISCRRADLSHSSPLSYKSCVQQQATAAIFIVKLPSSATNKGDGFKLLKFTTAPTIAVTIFATSNVSDPQVLRVATVLREIFSAGCVTFAIVDHAESGETNF</sequence>
<evidence type="ECO:0000313" key="2">
    <source>
        <dbReference type="Proteomes" id="UP000078200"/>
    </source>
</evidence>
<accession>A0A1A9VLM5</accession>
<dbReference type="VEuPathDB" id="VectorBase:GAUT040881"/>
<reference evidence="1" key="1">
    <citation type="submission" date="2020-05" db="UniProtKB">
        <authorList>
            <consortium name="EnsemblMetazoa"/>
        </authorList>
    </citation>
    <scope>IDENTIFICATION</scope>
    <source>
        <strain evidence="1">TTRI</strain>
    </source>
</reference>
<dbReference type="Proteomes" id="UP000078200">
    <property type="component" value="Unassembled WGS sequence"/>
</dbReference>
<dbReference type="EnsemblMetazoa" id="GAUT040881-RA">
    <property type="protein sequence ID" value="GAUT040881-PA"/>
    <property type="gene ID" value="GAUT040881"/>
</dbReference>
<protein>
    <submittedName>
        <fullName evidence="1">Uncharacterized protein</fullName>
    </submittedName>
</protein>
<name>A0A1A9VLM5_GLOAU</name>
<organism evidence="1 2">
    <name type="scientific">Glossina austeni</name>
    <name type="common">Savannah tsetse fly</name>
    <dbReference type="NCBI Taxonomy" id="7395"/>
    <lineage>
        <taxon>Eukaryota</taxon>
        <taxon>Metazoa</taxon>
        <taxon>Ecdysozoa</taxon>
        <taxon>Arthropoda</taxon>
        <taxon>Hexapoda</taxon>
        <taxon>Insecta</taxon>
        <taxon>Pterygota</taxon>
        <taxon>Neoptera</taxon>
        <taxon>Endopterygota</taxon>
        <taxon>Diptera</taxon>
        <taxon>Brachycera</taxon>
        <taxon>Muscomorpha</taxon>
        <taxon>Hippoboscoidea</taxon>
        <taxon>Glossinidae</taxon>
        <taxon>Glossina</taxon>
    </lineage>
</organism>
<keyword evidence="2" id="KW-1185">Reference proteome</keyword>
<proteinExistence type="predicted"/>
<evidence type="ECO:0000313" key="1">
    <source>
        <dbReference type="EnsemblMetazoa" id="GAUT040881-PA"/>
    </source>
</evidence>